<dbReference type="EMBL" id="BAAAPU010000008">
    <property type="protein sequence ID" value="GAA1985270.1"/>
    <property type="molecule type" value="Genomic_DNA"/>
</dbReference>
<feature type="transmembrane region" description="Helical" evidence="2">
    <location>
        <begin position="72"/>
        <end position="98"/>
    </location>
</feature>
<keyword evidence="2" id="KW-0812">Transmembrane</keyword>
<comment type="caution">
    <text evidence="3">The sequence shown here is derived from an EMBL/GenBank/DDBJ whole genome shotgun (WGS) entry which is preliminary data.</text>
</comment>
<protein>
    <recommendedName>
        <fullName evidence="5">Major facilitator superfamily (MFS) profile domain-containing protein</fullName>
    </recommendedName>
</protein>
<evidence type="ECO:0000256" key="1">
    <source>
        <dbReference type="SAM" id="MobiDB-lite"/>
    </source>
</evidence>
<dbReference type="RefSeq" id="WP_344063781.1">
    <property type="nucleotide sequence ID" value="NZ_BAAAPU010000008.1"/>
</dbReference>
<feature type="transmembrane region" description="Helical" evidence="2">
    <location>
        <begin position="154"/>
        <end position="176"/>
    </location>
</feature>
<accession>A0ABN2SES0</accession>
<name>A0ABN2SES0_9MICO</name>
<evidence type="ECO:0008006" key="5">
    <source>
        <dbReference type="Google" id="ProtNLM"/>
    </source>
</evidence>
<evidence type="ECO:0000313" key="4">
    <source>
        <dbReference type="Proteomes" id="UP001500013"/>
    </source>
</evidence>
<feature type="compositionally biased region" description="Basic and acidic residues" evidence="1">
    <location>
        <begin position="12"/>
        <end position="36"/>
    </location>
</feature>
<reference evidence="3 4" key="1">
    <citation type="journal article" date="2019" name="Int. J. Syst. Evol. Microbiol.">
        <title>The Global Catalogue of Microorganisms (GCM) 10K type strain sequencing project: providing services to taxonomists for standard genome sequencing and annotation.</title>
        <authorList>
            <consortium name="The Broad Institute Genomics Platform"/>
            <consortium name="The Broad Institute Genome Sequencing Center for Infectious Disease"/>
            <person name="Wu L."/>
            <person name="Ma J."/>
        </authorList>
    </citation>
    <scope>NUCLEOTIDE SEQUENCE [LARGE SCALE GENOMIC DNA]</scope>
    <source>
        <strain evidence="3 4">JCM 15628</strain>
    </source>
</reference>
<feature type="transmembrane region" description="Helical" evidence="2">
    <location>
        <begin position="196"/>
        <end position="219"/>
    </location>
</feature>
<feature type="region of interest" description="Disordered" evidence="1">
    <location>
        <begin position="1"/>
        <end position="53"/>
    </location>
</feature>
<organism evidence="3 4">
    <name type="scientific">Terrabacter lapilli</name>
    <dbReference type="NCBI Taxonomy" id="436231"/>
    <lineage>
        <taxon>Bacteria</taxon>
        <taxon>Bacillati</taxon>
        <taxon>Actinomycetota</taxon>
        <taxon>Actinomycetes</taxon>
        <taxon>Micrococcales</taxon>
        <taxon>Intrasporangiaceae</taxon>
        <taxon>Terrabacter</taxon>
    </lineage>
</organism>
<gene>
    <name evidence="3" type="ORF">GCM10009817_28390</name>
</gene>
<proteinExistence type="predicted"/>
<feature type="transmembrane region" description="Helical" evidence="2">
    <location>
        <begin position="118"/>
        <end position="142"/>
    </location>
</feature>
<evidence type="ECO:0000313" key="3">
    <source>
        <dbReference type="EMBL" id="GAA1985270.1"/>
    </source>
</evidence>
<evidence type="ECO:0000256" key="2">
    <source>
        <dbReference type="SAM" id="Phobius"/>
    </source>
</evidence>
<keyword evidence="2" id="KW-1133">Transmembrane helix</keyword>
<dbReference type="Proteomes" id="UP001500013">
    <property type="component" value="Unassembled WGS sequence"/>
</dbReference>
<sequence length="237" mass="23892">MSSAAGPTGRGRAVEPEESHGSHRGDGAVGDGRRGDTVVTETVPQRSERAAREDAVLDQREAFGGVKLGSAFFGWLTATGMAVLLTALVAAAGTAVGVATQTNVGQAANDASKNPQSVGLVGGIALLVILFVAYCCGGYVAGRMARFNGAKQGLAVWLWAVAIALVVAAIAAGAGSKYDVLSQLNSFPRIPVDGGTLTKGGLIALVAVAVASLLGALIGGRAGMHYHRKVDRAGLDV</sequence>
<keyword evidence="2" id="KW-0472">Membrane</keyword>
<keyword evidence="4" id="KW-1185">Reference proteome</keyword>